<evidence type="ECO:0000256" key="1">
    <source>
        <dbReference type="ARBA" id="ARBA00008023"/>
    </source>
</evidence>
<feature type="binding site" evidence="13">
    <location>
        <position position="38"/>
    </location>
    <ligand>
        <name>Mg(2+)</name>
        <dbReference type="ChEBI" id="CHEBI:18420"/>
    </ligand>
</feature>
<dbReference type="Pfam" id="PF01725">
    <property type="entry name" value="Ham1p_like"/>
    <property type="match status" value="1"/>
</dbReference>
<evidence type="ECO:0000256" key="6">
    <source>
        <dbReference type="ARBA" id="ARBA00022842"/>
    </source>
</evidence>
<keyword evidence="4 13" id="KW-0547">Nucleotide-binding</keyword>
<dbReference type="PANTHER" id="PTHR11067:SF9">
    <property type="entry name" value="INOSINE TRIPHOSPHATE PYROPHOSPHATASE"/>
    <property type="match status" value="1"/>
</dbReference>
<dbReference type="PANTHER" id="PTHR11067">
    <property type="entry name" value="INOSINE TRIPHOSPHATE PYROPHOSPHATASE/HAM1 PROTEIN"/>
    <property type="match status" value="1"/>
</dbReference>
<evidence type="ECO:0000256" key="2">
    <source>
        <dbReference type="ARBA" id="ARBA00022490"/>
    </source>
</evidence>
<feature type="binding site" evidence="13">
    <location>
        <position position="66"/>
    </location>
    <ligand>
        <name>Mg(2+)</name>
        <dbReference type="ChEBI" id="CHEBI:18420"/>
    </ligand>
</feature>
<evidence type="ECO:0000256" key="4">
    <source>
        <dbReference type="ARBA" id="ARBA00022741"/>
    </source>
</evidence>
<gene>
    <name evidence="14" type="ORF">GOMPHAMPRED_000678</name>
</gene>
<dbReference type="EMBL" id="CAJPDQ010000010">
    <property type="protein sequence ID" value="CAF9915283.1"/>
    <property type="molecule type" value="Genomic_DNA"/>
</dbReference>
<comment type="catalytic activity">
    <reaction evidence="13">
        <text>XTP + H2O = XMP + diphosphate + H(+)</text>
        <dbReference type="Rhea" id="RHEA:28610"/>
        <dbReference type="ChEBI" id="CHEBI:15377"/>
        <dbReference type="ChEBI" id="CHEBI:15378"/>
        <dbReference type="ChEBI" id="CHEBI:33019"/>
        <dbReference type="ChEBI" id="CHEBI:57464"/>
        <dbReference type="ChEBI" id="CHEBI:61314"/>
        <dbReference type="EC" id="3.6.1.66"/>
    </reaction>
</comment>
<keyword evidence="6 13" id="KW-0460">Magnesium</keyword>
<evidence type="ECO:0000256" key="5">
    <source>
        <dbReference type="ARBA" id="ARBA00022801"/>
    </source>
</evidence>
<dbReference type="HAMAP" id="MF_03148">
    <property type="entry name" value="HAM1_NTPase"/>
    <property type="match status" value="1"/>
</dbReference>
<evidence type="ECO:0000313" key="14">
    <source>
        <dbReference type="EMBL" id="CAF9915283.1"/>
    </source>
</evidence>
<proteinExistence type="inferred from homology"/>
<reference evidence="14" key="1">
    <citation type="submission" date="2021-03" db="EMBL/GenBank/DDBJ databases">
        <authorList>
            <person name="Tagirdzhanova G."/>
        </authorList>
    </citation>
    <scope>NUCLEOTIDE SEQUENCE</scope>
</reference>
<dbReference type="GO" id="GO:0046872">
    <property type="term" value="F:metal ion binding"/>
    <property type="evidence" value="ECO:0007669"/>
    <property type="project" value="UniProtKB-KW"/>
</dbReference>
<dbReference type="GO" id="GO:0036222">
    <property type="term" value="F:XTP diphosphatase activity"/>
    <property type="evidence" value="ECO:0007669"/>
    <property type="project" value="UniProtKB-UniRule"/>
</dbReference>
<sequence>MSVTELNFITGNKQKLAEVSAILEGVVTLHSQNLDLLEIQGTIEEVILAKCKQAVEQINGPVLVEDTCLIFNALSSGKAGAPELPGPYIKWFLKGMGTENLPKLLDGFKDKSAQAVCTFAFSAGPGHAPMLFQGRTDGRIVTARGPPVFGWDATFEYEGETYAEMDKVKKNKISHRGKALEKLQEWLKSQV</sequence>
<feature type="binding site" evidence="13">
    <location>
        <begin position="149"/>
        <end position="152"/>
    </location>
    <ligand>
        <name>ITP</name>
        <dbReference type="ChEBI" id="CHEBI:61402"/>
    </ligand>
</feature>
<accession>A0A8H3F423</accession>
<feature type="binding site" evidence="13">
    <location>
        <begin position="66"/>
        <end position="67"/>
    </location>
    <ligand>
        <name>ITP</name>
        <dbReference type="ChEBI" id="CHEBI:61402"/>
    </ligand>
</feature>
<comment type="subcellular location">
    <subcellularLocation>
        <location evidence="13">Cytoplasm</location>
    </subcellularLocation>
    <subcellularLocation>
        <location evidence="13">Nucleus</location>
    </subcellularLocation>
</comment>
<comment type="function">
    <text evidence="9">Pyrophosphatase that hydrolyzes the non-canonical purine nucleotides inosine triphosphate (ITP), deoxyinosine triphosphate (dITP) as well as 2'-deoxy-N-6-hydroxylaminopurine triphosphate (dHAPTP) and xanthosine 5'-triphosphate (XTP) to their respective monophosphate derivatives. The enzyme does not distinguish between the deoxy- and ribose forms. Probably excludes non-canonical purines from RNA and DNA precursor pools, thus preventing their incorporation into RNA and DNA and avoiding chromosomal lesions.</text>
</comment>
<keyword evidence="8 13" id="KW-0464">Manganese</keyword>
<comment type="subunit">
    <text evidence="13">Homodimer.</text>
</comment>
<dbReference type="GO" id="GO:0036220">
    <property type="term" value="F:ITP diphosphatase activity"/>
    <property type="evidence" value="ECO:0007669"/>
    <property type="project" value="UniProtKB-UniRule"/>
</dbReference>
<keyword evidence="5 13" id="KW-0378">Hydrolase</keyword>
<evidence type="ECO:0000256" key="11">
    <source>
        <dbReference type="ARBA" id="ARBA00093255"/>
    </source>
</evidence>
<keyword evidence="13" id="KW-0539">Nucleus</keyword>
<keyword evidence="2 13" id="KW-0963">Cytoplasm</keyword>
<dbReference type="GO" id="GO:0009204">
    <property type="term" value="P:deoxyribonucleoside triphosphate catabolic process"/>
    <property type="evidence" value="ECO:0007669"/>
    <property type="project" value="UniProtKB-UniRule"/>
</dbReference>
<name>A0A8H3F423_9LECA</name>
<comment type="catalytic activity">
    <reaction evidence="11">
        <text>dITP + H2O = dIMP + diphosphate + H(+)</text>
        <dbReference type="Rhea" id="RHEA:28342"/>
        <dbReference type="ChEBI" id="CHEBI:15377"/>
        <dbReference type="ChEBI" id="CHEBI:15378"/>
        <dbReference type="ChEBI" id="CHEBI:33019"/>
        <dbReference type="ChEBI" id="CHEBI:61194"/>
        <dbReference type="ChEBI" id="CHEBI:61382"/>
        <dbReference type="EC" id="3.6.1.66"/>
    </reaction>
    <physiologicalReaction direction="left-to-right" evidence="11">
        <dbReference type="Rhea" id="RHEA:28343"/>
    </physiologicalReaction>
</comment>
<evidence type="ECO:0000256" key="9">
    <source>
        <dbReference type="ARBA" id="ARBA00054940"/>
    </source>
</evidence>
<dbReference type="InterPro" id="IPR027502">
    <property type="entry name" value="ITPase"/>
</dbReference>
<evidence type="ECO:0000256" key="12">
    <source>
        <dbReference type="ARBA" id="ARBA00093271"/>
    </source>
</evidence>
<comment type="cofactor">
    <cofactor evidence="13">
        <name>Mg(2+)</name>
        <dbReference type="ChEBI" id="CHEBI:18420"/>
    </cofactor>
    <cofactor evidence="13">
        <name>Mn(2+)</name>
        <dbReference type="ChEBI" id="CHEBI:29035"/>
    </cofactor>
    <text evidence="13">Binds 1 divalent metal cation per subunit; can use either Mg(2+) or Mn(2+).</text>
</comment>
<dbReference type="GO" id="GO:0000166">
    <property type="term" value="F:nucleotide binding"/>
    <property type="evidence" value="ECO:0007669"/>
    <property type="project" value="UniProtKB-KW"/>
</dbReference>
<comment type="function">
    <text evidence="13">Pyrophosphatase that hydrolyzes non-canonical purine nucleotides such as inosine triphosphate (ITP), deoxyinosine triphosphate (dITP) or xanthosine 5'-triphosphate (XTP) to their respective monophosphate derivatives. The enzyme does not distinguish between the deoxy- and ribose forms. Probably excludes non-canonical purines from RNA and DNA precursor pools, thus preventing their incorporation into RNA and DNA and avoiding chromosomal lesions.</text>
</comment>
<evidence type="ECO:0000313" key="15">
    <source>
        <dbReference type="Proteomes" id="UP000664169"/>
    </source>
</evidence>
<keyword evidence="7 13" id="KW-0546">Nucleotide metabolism</keyword>
<dbReference type="Proteomes" id="UP000664169">
    <property type="component" value="Unassembled WGS sequence"/>
</dbReference>
<dbReference type="EC" id="3.6.1.66" evidence="13"/>
<comment type="caution">
    <text evidence="14">The sequence shown here is derived from an EMBL/GenBank/DDBJ whole genome shotgun (WGS) entry which is preliminary data.</text>
</comment>
<dbReference type="GO" id="GO:0005737">
    <property type="term" value="C:cytoplasm"/>
    <property type="evidence" value="ECO:0007669"/>
    <property type="project" value="UniProtKB-SubCell"/>
</dbReference>
<dbReference type="FunFam" id="3.90.950.10:FF:000003">
    <property type="entry name" value="Inosine triphosphate pyrophosphatase"/>
    <property type="match status" value="1"/>
</dbReference>
<organism evidence="14 15">
    <name type="scientific">Gomphillus americanus</name>
    <dbReference type="NCBI Taxonomy" id="1940652"/>
    <lineage>
        <taxon>Eukaryota</taxon>
        <taxon>Fungi</taxon>
        <taxon>Dikarya</taxon>
        <taxon>Ascomycota</taxon>
        <taxon>Pezizomycotina</taxon>
        <taxon>Lecanoromycetes</taxon>
        <taxon>OSLEUM clade</taxon>
        <taxon>Ostropomycetidae</taxon>
        <taxon>Ostropales</taxon>
        <taxon>Graphidaceae</taxon>
        <taxon>Gomphilloideae</taxon>
        <taxon>Gomphillus</taxon>
    </lineage>
</organism>
<feature type="binding site" evidence="13">
    <location>
        <position position="170"/>
    </location>
    <ligand>
        <name>ITP</name>
        <dbReference type="ChEBI" id="CHEBI:61402"/>
    </ligand>
</feature>
<dbReference type="GO" id="GO:0009117">
    <property type="term" value="P:nucleotide metabolic process"/>
    <property type="evidence" value="ECO:0007669"/>
    <property type="project" value="UniProtKB-KW"/>
</dbReference>
<feature type="binding site" evidence="13">
    <location>
        <begin position="10"/>
        <end position="15"/>
    </location>
    <ligand>
        <name>ITP</name>
        <dbReference type="ChEBI" id="CHEBI:61402"/>
    </ligand>
</feature>
<dbReference type="OrthoDB" id="6288734at2759"/>
<evidence type="ECO:0000256" key="10">
    <source>
        <dbReference type="ARBA" id="ARBA00093218"/>
    </source>
</evidence>
<keyword evidence="3 13" id="KW-0479">Metal-binding</keyword>
<protein>
    <recommendedName>
        <fullName evidence="13">Inosine triphosphate pyrophosphatase</fullName>
        <shortName evidence="13">ITPase</shortName>
        <shortName evidence="13">Inosine triphosphatase</shortName>
        <ecNumber evidence="13">3.6.1.66</ecNumber>
    </recommendedName>
    <alternativeName>
        <fullName evidence="13">Non-canonical purine NTP pyrophosphatase</fullName>
    </alternativeName>
    <alternativeName>
        <fullName evidence="13">Non-standard purine NTP pyrophosphatase</fullName>
    </alternativeName>
    <alternativeName>
        <fullName evidence="13">Nucleoside-triphosphate diphosphatase</fullName>
    </alternativeName>
    <alternativeName>
        <fullName evidence="13">Nucleoside-triphosphate pyrophosphatase</fullName>
        <shortName evidence="13">NTPase</shortName>
    </alternativeName>
    <alternativeName>
        <fullName evidence="13">XTP/dITP diphosphatase</fullName>
    </alternativeName>
</protein>
<comment type="catalytic activity">
    <reaction evidence="12">
        <text>N(6)-hydroxy-dATP + H2O = N(6)-hydroxy-dAMP + diphosphate + H(+)</text>
        <dbReference type="Rhea" id="RHEA:83971"/>
        <dbReference type="ChEBI" id="CHEBI:15377"/>
        <dbReference type="ChEBI" id="CHEBI:15378"/>
        <dbReference type="ChEBI" id="CHEBI:33019"/>
        <dbReference type="ChEBI" id="CHEBI:233529"/>
        <dbReference type="ChEBI" id="CHEBI:233530"/>
    </reaction>
    <physiologicalReaction direction="left-to-right" evidence="12">
        <dbReference type="Rhea" id="RHEA:83972"/>
    </physiologicalReaction>
</comment>
<dbReference type="CDD" id="cd00515">
    <property type="entry name" value="HAM1"/>
    <property type="match status" value="1"/>
</dbReference>
<dbReference type="InterPro" id="IPR029001">
    <property type="entry name" value="ITPase-like_fam"/>
</dbReference>
<dbReference type="GO" id="GO:0005634">
    <property type="term" value="C:nucleus"/>
    <property type="evidence" value="ECO:0007669"/>
    <property type="project" value="UniProtKB-SubCell"/>
</dbReference>
<dbReference type="InterPro" id="IPR002637">
    <property type="entry name" value="RdgB/HAM1"/>
</dbReference>
<keyword evidence="15" id="KW-1185">Reference proteome</keyword>
<evidence type="ECO:0000256" key="13">
    <source>
        <dbReference type="HAMAP-Rule" id="MF_03148"/>
    </source>
</evidence>
<dbReference type="AlphaFoldDB" id="A0A8H3F423"/>
<feature type="binding site" evidence="13">
    <location>
        <begin position="175"/>
        <end position="176"/>
    </location>
    <ligand>
        <name>ITP</name>
        <dbReference type="ChEBI" id="CHEBI:61402"/>
    </ligand>
</feature>
<comment type="similarity">
    <text evidence="1 13">Belongs to the HAM1 NTPase family.</text>
</comment>
<dbReference type="Gene3D" id="3.90.950.10">
    <property type="match status" value="1"/>
</dbReference>
<evidence type="ECO:0000256" key="8">
    <source>
        <dbReference type="ARBA" id="ARBA00023211"/>
    </source>
</evidence>
<dbReference type="GO" id="GO:0035870">
    <property type="term" value="F:dITP diphosphatase activity"/>
    <property type="evidence" value="ECO:0007669"/>
    <property type="project" value="UniProtKB-UniRule"/>
</dbReference>
<comment type="catalytic activity">
    <reaction evidence="10">
        <text>ITP + H2O = IMP + diphosphate + H(+)</text>
        <dbReference type="Rhea" id="RHEA:29399"/>
        <dbReference type="ChEBI" id="CHEBI:15377"/>
        <dbReference type="ChEBI" id="CHEBI:15378"/>
        <dbReference type="ChEBI" id="CHEBI:33019"/>
        <dbReference type="ChEBI" id="CHEBI:58053"/>
        <dbReference type="ChEBI" id="CHEBI:61402"/>
        <dbReference type="EC" id="3.6.1.66"/>
    </reaction>
    <physiologicalReaction direction="left-to-right" evidence="10">
        <dbReference type="Rhea" id="RHEA:29400"/>
    </physiologicalReaction>
</comment>
<evidence type="ECO:0000256" key="3">
    <source>
        <dbReference type="ARBA" id="ARBA00022723"/>
    </source>
</evidence>
<evidence type="ECO:0000256" key="7">
    <source>
        <dbReference type="ARBA" id="ARBA00023080"/>
    </source>
</evidence>
<feature type="binding site" evidence="13">
    <location>
        <position position="50"/>
    </location>
    <ligand>
        <name>ITP</name>
        <dbReference type="ChEBI" id="CHEBI:61402"/>
    </ligand>
</feature>
<dbReference type="SUPFAM" id="SSF52972">
    <property type="entry name" value="ITPase-like"/>
    <property type="match status" value="1"/>
</dbReference>